<gene>
    <name evidence="1" type="ORF">OXU80_16480</name>
</gene>
<evidence type="ECO:0000313" key="1">
    <source>
        <dbReference type="EMBL" id="WAJ26472.1"/>
    </source>
</evidence>
<accession>A0ACD4NI12</accession>
<evidence type="ECO:0000313" key="2">
    <source>
        <dbReference type="Proteomes" id="UP001163223"/>
    </source>
</evidence>
<proteinExistence type="predicted"/>
<dbReference type="Proteomes" id="UP001163223">
    <property type="component" value="Chromosome"/>
</dbReference>
<protein>
    <submittedName>
        <fullName evidence="1">Uncharacterized protein</fullName>
    </submittedName>
</protein>
<name>A0ACD4NI12_9HYPH</name>
<dbReference type="EMBL" id="CP113520">
    <property type="protein sequence ID" value="WAJ26472.1"/>
    <property type="molecule type" value="Genomic_DNA"/>
</dbReference>
<keyword evidence="2" id="KW-1185">Reference proteome</keyword>
<reference evidence="1" key="1">
    <citation type="submission" date="2022-11" db="EMBL/GenBank/DDBJ databases">
        <title>beta-Carotene-producing bacterium, Jeongeuplla avenae sp. nov., alleviates the salt stress of Arabidopsis seedlings.</title>
        <authorList>
            <person name="Jiang L."/>
            <person name="Lee J."/>
        </authorList>
    </citation>
    <scope>NUCLEOTIDE SEQUENCE</scope>
    <source>
        <strain evidence="1">DY_R2A_6</strain>
    </source>
</reference>
<sequence>MTPDEHARLIKIAGLLASDSDGERASAAAHASEILRRNGLTWEQALASLPVEMPFQSDTISVEPLAGDEVTRLRSELATSEALRHAMAEELMASRPAQDSTY</sequence>
<organism evidence="1 2">
    <name type="scientific">Antarcticirhabdus aurantiaca</name>
    <dbReference type="NCBI Taxonomy" id="2606717"/>
    <lineage>
        <taxon>Bacteria</taxon>
        <taxon>Pseudomonadati</taxon>
        <taxon>Pseudomonadota</taxon>
        <taxon>Alphaproteobacteria</taxon>
        <taxon>Hyphomicrobiales</taxon>
        <taxon>Aurantimonadaceae</taxon>
        <taxon>Antarcticirhabdus</taxon>
    </lineage>
</organism>